<dbReference type="InterPro" id="IPR020471">
    <property type="entry name" value="AKR"/>
</dbReference>
<dbReference type="PRINTS" id="PR00069">
    <property type="entry name" value="ALDKETRDTASE"/>
</dbReference>
<dbReference type="SUPFAM" id="SSF51430">
    <property type="entry name" value="NAD(P)-linked oxidoreductase"/>
    <property type="match status" value="1"/>
</dbReference>
<dbReference type="PROSITE" id="PS00198">
    <property type="entry name" value="4FE4S_FER_1"/>
    <property type="match status" value="1"/>
</dbReference>
<dbReference type="InterPro" id="IPR023210">
    <property type="entry name" value="NADP_OxRdtase_dom"/>
</dbReference>
<dbReference type="PROSITE" id="PS51379">
    <property type="entry name" value="4FE4S_FER_2"/>
    <property type="match status" value="1"/>
</dbReference>
<evidence type="ECO:0000256" key="3">
    <source>
        <dbReference type="ARBA" id="ARBA00023014"/>
    </source>
</evidence>
<comment type="caution">
    <text evidence="5">The sequence shown here is derived from an EMBL/GenBank/DDBJ whole genome shotgun (WGS) entry which is preliminary data.</text>
</comment>
<protein>
    <submittedName>
        <fullName evidence="5">Aldo/keto reductase</fullName>
    </submittedName>
</protein>
<evidence type="ECO:0000256" key="1">
    <source>
        <dbReference type="ARBA" id="ARBA00022723"/>
    </source>
</evidence>
<dbReference type="PANTHER" id="PTHR43312">
    <property type="entry name" value="D-THREO-ALDOSE 1-DEHYDROGENASE"/>
    <property type="match status" value="1"/>
</dbReference>
<dbReference type="InterPro" id="IPR017900">
    <property type="entry name" value="4Fe4S_Fe_S_CS"/>
</dbReference>
<keyword evidence="6" id="KW-1185">Reference proteome</keyword>
<dbReference type="GO" id="GO:0016491">
    <property type="term" value="F:oxidoreductase activity"/>
    <property type="evidence" value="ECO:0007669"/>
    <property type="project" value="InterPro"/>
</dbReference>
<dbReference type="GO" id="GO:0051536">
    <property type="term" value="F:iron-sulfur cluster binding"/>
    <property type="evidence" value="ECO:0007669"/>
    <property type="project" value="UniProtKB-KW"/>
</dbReference>
<dbReference type="SUPFAM" id="SSF46548">
    <property type="entry name" value="alpha-helical ferredoxin"/>
    <property type="match status" value="1"/>
</dbReference>
<dbReference type="Gene3D" id="3.20.20.100">
    <property type="entry name" value="NADP-dependent oxidoreductase domain"/>
    <property type="match status" value="1"/>
</dbReference>
<evidence type="ECO:0000259" key="4">
    <source>
        <dbReference type="PROSITE" id="PS51379"/>
    </source>
</evidence>
<organism evidence="5 6">
    <name type="scientific">Gehongia tenuis</name>
    <dbReference type="NCBI Taxonomy" id="2763655"/>
    <lineage>
        <taxon>Bacteria</taxon>
        <taxon>Bacillati</taxon>
        <taxon>Bacillota</taxon>
        <taxon>Clostridia</taxon>
        <taxon>Christensenellales</taxon>
        <taxon>Christensenellaceae</taxon>
        <taxon>Gehongia</taxon>
    </lineage>
</organism>
<gene>
    <name evidence="5" type="ORF">H8696_07470</name>
</gene>
<dbReference type="Pfam" id="PF13534">
    <property type="entry name" value="Fer4_17"/>
    <property type="match status" value="1"/>
</dbReference>
<dbReference type="InterPro" id="IPR053135">
    <property type="entry name" value="AKR2_Oxidoreductase"/>
</dbReference>
<dbReference type="CDD" id="cd19100">
    <property type="entry name" value="AKR_unchar"/>
    <property type="match status" value="1"/>
</dbReference>
<proteinExistence type="predicted"/>
<dbReference type="GO" id="GO:0046872">
    <property type="term" value="F:metal ion binding"/>
    <property type="evidence" value="ECO:0007669"/>
    <property type="project" value="UniProtKB-KW"/>
</dbReference>
<name>A0A926D5G4_9FIRM</name>
<keyword evidence="1" id="KW-0479">Metal-binding</keyword>
<dbReference type="RefSeq" id="WP_249316297.1">
    <property type="nucleotide sequence ID" value="NZ_JACRSR010000002.1"/>
</dbReference>
<dbReference type="PANTHER" id="PTHR43312:SF1">
    <property type="entry name" value="NADP-DEPENDENT OXIDOREDUCTASE DOMAIN-CONTAINING PROTEIN"/>
    <property type="match status" value="1"/>
</dbReference>
<feature type="domain" description="4Fe-4S ferredoxin-type" evidence="4">
    <location>
        <begin position="294"/>
        <end position="324"/>
    </location>
</feature>
<dbReference type="InterPro" id="IPR009051">
    <property type="entry name" value="Helical_ferredxn"/>
</dbReference>
<accession>A0A926D5G4</accession>
<dbReference type="InterPro" id="IPR017896">
    <property type="entry name" value="4Fe4S_Fe-S-bd"/>
</dbReference>
<dbReference type="Proteomes" id="UP000623172">
    <property type="component" value="Unassembled WGS sequence"/>
</dbReference>
<dbReference type="Gene3D" id="1.10.1060.10">
    <property type="entry name" value="Alpha-helical ferredoxin"/>
    <property type="match status" value="1"/>
</dbReference>
<reference evidence="5" key="1">
    <citation type="submission" date="2020-08" db="EMBL/GenBank/DDBJ databases">
        <title>Genome public.</title>
        <authorList>
            <person name="Liu C."/>
            <person name="Sun Q."/>
        </authorList>
    </citation>
    <scope>NUCLEOTIDE SEQUENCE</scope>
    <source>
        <strain evidence="5">NSJ-53</strain>
    </source>
</reference>
<evidence type="ECO:0000313" key="5">
    <source>
        <dbReference type="EMBL" id="MBC8531687.1"/>
    </source>
</evidence>
<dbReference type="Pfam" id="PF00248">
    <property type="entry name" value="Aldo_ket_red"/>
    <property type="match status" value="1"/>
</dbReference>
<sequence length="345" mass="38828">MQKTRLGKTDLMVTRTAFGALPIQRDDVKTAVDIVSRAFDAGINFFDTARAYTDSEEKLGLAFEGRRHKVVIATKTQAADAKTLWAHLETSLKNLRTDYIDLYQLHNPAGLPDPNDEKGLYAALVEAKRKGMIRHFGITNHRIHVAREAAESGLYETVQFPFSYLSQQPEIELVNLCKSRDVGFIAMKALSGGLVANVPATFAFLRQFDNVVPIYGIQHMWELEQFLELDQNPPIIDAAMEAVMEKEREELSGDFCRSCGYCLPCPQNILIPQAARIYFLMTRSPYQPYITSEFQAEMARVETCIECGACASRCPYGLDTPGLLKRQLALYKTFLAEHQDEIKNG</sequence>
<dbReference type="AlphaFoldDB" id="A0A926D5G4"/>
<keyword evidence="3" id="KW-0411">Iron-sulfur</keyword>
<keyword evidence="2" id="KW-0408">Iron</keyword>
<dbReference type="EMBL" id="JACRSR010000002">
    <property type="protein sequence ID" value="MBC8531687.1"/>
    <property type="molecule type" value="Genomic_DNA"/>
</dbReference>
<evidence type="ECO:0000256" key="2">
    <source>
        <dbReference type="ARBA" id="ARBA00023004"/>
    </source>
</evidence>
<evidence type="ECO:0000313" key="6">
    <source>
        <dbReference type="Proteomes" id="UP000623172"/>
    </source>
</evidence>
<dbReference type="InterPro" id="IPR036812">
    <property type="entry name" value="NAD(P)_OxRdtase_dom_sf"/>
</dbReference>